<accession>A0A493TDS2</accession>
<reference evidence="1" key="2">
    <citation type="submission" date="2025-08" db="UniProtKB">
        <authorList>
            <consortium name="Ensembl"/>
        </authorList>
    </citation>
    <scope>IDENTIFICATION</scope>
</reference>
<evidence type="ECO:0000313" key="1">
    <source>
        <dbReference type="Ensembl" id="ENSAPLP00000023823.1"/>
    </source>
</evidence>
<dbReference type="AlphaFoldDB" id="A0A493TDS2"/>
<proteinExistence type="predicted"/>
<dbReference type="Ensembl" id="ENSAPLT00000042245.1">
    <property type="protein sequence ID" value="ENSAPLP00000023823.1"/>
    <property type="gene ID" value="ENSAPLG00000018038.1"/>
</dbReference>
<organism evidence="1 2">
    <name type="scientific">Anas platyrhynchos platyrhynchos</name>
    <name type="common">Northern mallard</name>
    <dbReference type="NCBI Taxonomy" id="8840"/>
    <lineage>
        <taxon>Eukaryota</taxon>
        <taxon>Metazoa</taxon>
        <taxon>Chordata</taxon>
        <taxon>Craniata</taxon>
        <taxon>Vertebrata</taxon>
        <taxon>Euteleostomi</taxon>
        <taxon>Archelosauria</taxon>
        <taxon>Archosauria</taxon>
        <taxon>Dinosauria</taxon>
        <taxon>Saurischia</taxon>
        <taxon>Theropoda</taxon>
        <taxon>Coelurosauria</taxon>
        <taxon>Aves</taxon>
        <taxon>Neognathae</taxon>
        <taxon>Galloanserae</taxon>
        <taxon>Anseriformes</taxon>
        <taxon>Anatidae</taxon>
        <taxon>Anatinae</taxon>
        <taxon>Anas</taxon>
    </lineage>
</organism>
<sequence length="156" mass="16174">SSLLACFLGPCGCCAESPFSASFQVWLCYHAEIAQQSHGGEAVGAALDQELLVWGAVEEDASQLFLRFVPGPLPGMPQSIPVPVLGCRGGHSPFTTAPSCRKRARTRTGAGHGPMAAVGSLRPGRGARQGWDSLLCPVWGRGEGGKEGEKEGVSAA</sequence>
<keyword evidence="2" id="KW-1185">Reference proteome</keyword>
<dbReference type="Proteomes" id="UP000016666">
    <property type="component" value="Unassembled WGS sequence"/>
</dbReference>
<reference evidence="2" key="1">
    <citation type="submission" date="2017-10" db="EMBL/GenBank/DDBJ databases">
        <title>A new Pekin duck reference genome.</title>
        <authorList>
            <person name="Hou Z.-C."/>
            <person name="Zhou Z.-K."/>
            <person name="Zhu F."/>
            <person name="Hou S.-S."/>
        </authorList>
    </citation>
    <scope>NUCLEOTIDE SEQUENCE [LARGE SCALE GENOMIC DNA]</scope>
</reference>
<evidence type="ECO:0000313" key="2">
    <source>
        <dbReference type="Proteomes" id="UP000016666"/>
    </source>
</evidence>
<protein>
    <submittedName>
        <fullName evidence="1">Uncharacterized protein</fullName>
    </submittedName>
</protein>
<name>A0A493TDS2_ANAPP</name>
<reference evidence="1" key="3">
    <citation type="submission" date="2025-09" db="UniProtKB">
        <authorList>
            <consortium name="Ensembl"/>
        </authorList>
    </citation>
    <scope>IDENTIFICATION</scope>
</reference>